<proteinExistence type="inferred from homology"/>
<accession>A0A3N6LV98</accession>
<dbReference type="EMBL" id="REGA01000009">
    <property type="protein sequence ID" value="RQG94328.1"/>
    <property type="molecule type" value="Genomic_DNA"/>
</dbReference>
<dbReference type="GO" id="GO:0070897">
    <property type="term" value="P:transcription preinitiation complex assembly"/>
    <property type="evidence" value="ECO:0007669"/>
    <property type="project" value="InterPro"/>
</dbReference>
<dbReference type="Proteomes" id="UP000282323">
    <property type="component" value="Unassembled WGS sequence"/>
</dbReference>
<dbReference type="CDD" id="cd00043">
    <property type="entry name" value="CYCLIN_SF"/>
    <property type="match status" value="2"/>
</dbReference>
<keyword evidence="8" id="KW-0648">Protein biosynthesis</keyword>
<dbReference type="OrthoDB" id="350331at2157"/>
<comment type="caution">
    <text evidence="8">The sequence shown here is derived from an EMBL/GenBank/DDBJ whole genome shotgun (WGS) entry which is preliminary data.</text>
</comment>
<keyword evidence="4" id="KW-0805">Transcription regulation</keyword>
<dbReference type="Gene3D" id="1.10.472.10">
    <property type="entry name" value="Cyclin-like"/>
    <property type="match status" value="1"/>
</dbReference>
<dbReference type="AlphaFoldDB" id="A0A3N6LV98"/>
<dbReference type="InterPro" id="IPR000812">
    <property type="entry name" value="TFIIB"/>
</dbReference>
<dbReference type="PRINTS" id="PR00685">
    <property type="entry name" value="TIFACTORIIB"/>
</dbReference>
<organism evidence="8 9">
    <name type="scientific">Natrarchaeobius chitinivorans</name>
    <dbReference type="NCBI Taxonomy" id="1679083"/>
    <lineage>
        <taxon>Archaea</taxon>
        <taxon>Methanobacteriati</taxon>
        <taxon>Methanobacteriota</taxon>
        <taxon>Stenosarchaea group</taxon>
        <taxon>Halobacteria</taxon>
        <taxon>Halobacteriales</taxon>
        <taxon>Natrialbaceae</taxon>
        <taxon>Natrarchaeobius</taxon>
    </lineage>
</organism>
<evidence type="ECO:0000259" key="7">
    <source>
        <dbReference type="Pfam" id="PF00382"/>
    </source>
</evidence>
<evidence type="ECO:0000256" key="5">
    <source>
        <dbReference type="ARBA" id="ARBA00023163"/>
    </source>
</evidence>
<evidence type="ECO:0000256" key="1">
    <source>
        <dbReference type="ARBA" id="ARBA00010857"/>
    </source>
</evidence>
<dbReference type="RefSeq" id="WP_124195763.1">
    <property type="nucleotide sequence ID" value="NZ_REGA01000009.1"/>
</dbReference>
<keyword evidence="8" id="KW-0396">Initiation factor</keyword>
<evidence type="ECO:0000256" key="2">
    <source>
        <dbReference type="ARBA" id="ARBA00013932"/>
    </source>
</evidence>
<evidence type="ECO:0000313" key="9">
    <source>
        <dbReference type="Proteomes" id="UP000282323"/>
    </source>
</evidence>
<dbReference type="PANTHER" id="PTHR11618">
    <property type="entry name" value="TRANSCRIPTION INITIATION FACTOR IIB-RELATED"/>
    <property type="match status" value="1"/>
</dbReference>
<dbReference type="GO" id="GO:0017025">
    <property type="term" value="F:TBP-class protein binding"/>
    <property type="evidence" value="ECO:0007669"/>
    <property type="project" value="InterPro"/>
</dbReference>
<dbReference type="Gene3D" id="1.10.472.170">
    <property type="match status" value="1"/>
</dbReference>
<sequence>MDPKPGTSVCQNCGLVDPETNTEQSNGDNKADGSNTPVQTETTSPNVAWVNDVSVKDSSDENIVELLLSLDGAAQQLRFSRNNRIRAAELVIAGWENRLLHGRSQDALVGACVYLASRESERPVPVSIVAKVVDEREGLISNSYRDLMRTLELEIPVAGPEAYAQYLGEELGIQDGLVREVENVLDREVDISGNPAGIAVGALYLIATAHGHDITLVEAGKAAGVAKETVWRKVSDLRELEVCEGHLIRS</sequence>
<gene>
    <name evidence="8" type="ORF">EA473_11480</name>
</gene>
<dbReference type="GO" id="GO:0003743">
    <property type="term" value="F:translation initiation factor activity"/>
    <property type="evidence" value="ECO:0007669"/>
    <property type="project" value="UniProtKB-KW"/>
</dbReference>
<keyword evidence="5" id="KW-0804">Transcription</keyword>
<dbReference type="PANTHER" id="PTHR11618:SF13">
    <property type="entry name" value="TRANSCRIPTION INITIATION FACTOR IIB"/>
    <property type="match status" value="1"/>
</dbReference>
<evidence type="ECO:0000256" key="6">
    <source>
        <dbReference type="SAM" id="MobiDB-lite"/>
    </source>
</evidence>
<dbReference type="InterPro" id="IPR023486">
    <property type="entry name" value="TFIIB_CS"/>
</dbReference>
<evidence type="ECO:0000256" key="3">
    <source>
        <dbReference type="ARBA" id="ARBA00022737"/>
    </source>
</evidence>
<dbReference type="SUPFAM" id="SSF47954">
    <property type="entry name" value="Cyclin-like"/>
    <property type="match status" value="2"/>
</dbReference>
<reference evidence="8 9" key="1">
    <citation type="submission" date="2018-10" db="EMBL/GenBank/DDBJ databases">
        <title>Natrarchaeobius chitinivorans gen. nov., sp. nov., and Natrarchaeobius haloalkaliphilus sp. nov., alkaliphilic, chitin-utilizing haloarchaea from hypersaline alkaline lakes.</title>
        <authorList>
            <person name="Sorokin D.Y."/>
            <person name="Elcheninov A.G."/>
            <person name="Kostrikina N.A."/>
            <person name="Bale N.J."/>
            <person name="Sinninghe Damste J.S."/>
            <person name="Khijniak T.V."/>
            <person name="Kublanov I.V."/>
            <person name="Toshchakov S.V."/>
        </authorList>
    </citation>
    <scope>NUCLEOTIDE SEQUENCE [LARGE SCALE GENOMIC DNA]</scope>
    <source>
        <strain evidence="8 9">AArcht4T</strain>
    </source>
</reference>
<dbReference type="Pfam" id="PF00382">
    <property type="entry name" value="TFIIB"/>
    <property type="match status" value="1"/>
</dbReference>
<keyword evidence="9" id="KW-1185">Reference proteome</keyword>
<name>A0A3N6LV98_NATCH</name>
<feature type="region of interest" description="Disordered" evidence="6">
    <location>
        <begin position="1"/>
        <end position="44"/>
    </location>
</feature>
<feature type="compositionally biased region" description="Polar residues" evidence="6">
    <location>
        <begin position="19"/>
        <end position="44"/>
    </location>
</feature>
<dbReference type="InterPro" id="IPR013150">
    <property type="entry name" value="TFIIB_cyclin"/>
</dbReference>
<evidence type="ECO:0000256" key="4">
    <source>
        <dbReference type="ARBA" id="ARBA00023015"/>
    </source>
</evidence>
<feature type="domain" description="Transcription factor TFIIB cyclin-like" evidence="7">
    <location>
        <begin position="74"/>
        <end position="148"/>
    </location>
</feature>
<protein>
    <recommendedName>
        <fullName evidence="2">Transcription initiation factor IIB</fullName>
    </recommendedName>
</protein>
<keyword evidence="3" id="KW-0677">Repeat</keyword>
<evidence type="ECO:0000313" key="8">
    <source>
        <dbReference type="EMBL" id="RQG94328.1"/>
    </source>
</evidence>
<dbReference type="GO" id="GO:0097550">
    <property type="term" value="C:transcription preinitiation complex"/>
    <property type="evidence" value="ECO:0007669"/>
    <property type="project" value="TreeGrafter"/>
</dbReference>
<dbReference type="InterPro" id="IPR036915">
    <property type="entry name" value="Cyclin-like_sf"/>
</dbReference>
<dbReference type="PROSITE" id="PS00782">
    <property type="entry name" value="TFIIB"/>
    <property type="match status" value="1"/>
</dbReference>
<comment type="similarity">
    <text evidence="1">Belongs to the TFIIB family.</text>
</comment>